<dbReference type="Proteomes" id="UP000315226">
    <property type="component" value="Unassembled WGS sequence"/>
</dbReference>
<comment type="caution">
    <text evidence="2">The sequence shown here is derived from an EMBL/GenBank/DDBJ whole genome shotgun (WGS) entry which is preliminary data.</text>
</comment>
<evidence type="ECO:0000313" key="2">
    <source>
        <dbReference type="EMBL" id="GEB57288.1"/>
    </source>
</evidence>
<feature type="compositionally biased region" description="Polar residues" evidence="1">
    <location>
        <begin position="85"/>
        <end position="103"/>
    </location>
</feature>
<dbReference type="EMBL" id="BJMN01000016">
    <property type="protein sequence ID" value="GEB57288.1"/>
    <property type="molecule type" value="Genomic_DNA"/>
</dbReference>
<name>A0A4Y3RK25_9ACTN</name>
<dbReference type="AlphaFoldDB" id="A0A4Y3RK25"/>
<feature type="region of interest" description="Disordered" evidence="1">
    <location>
        <begin position="60"/>
        <end position="171"/>
    </location>
</feature>
<accession>A0A4Y3RK25</accession>
<keyword evidence="3" id="KW-1185">Reference proteome</keyword>
<evidence type="ECO:0000256" key="1">
    <source>
        <dbReference type="SAM" id="MobiDB-lite"/>
    </source>
</evidence>
<organism evidence="2 3">
    <name type="scientific">Streptomyces gardneri</name>
    <dbReference type="NCBI Taxonomy" id="66892"/>
    <lineage>
        <taxon>Bacteria</taxon>
        <taxon>Bacillati</taxon>
        <taxon>Actinomycetota</taxon>
        <taxon>Actinomycetes</taxon>
        <taxon>Kitasatosporales</taxon>
        <taxon>Streptomycetaceae</taxon>
        <taxon>Streptomyces</taxon>
    </lineage>
</organism>
<reference evidence="2 3" key="1">
    <citation type="submission" date="2019-06" db="EMBL/GenBank/DDBJ databases">
        <title>Whole genome shotgun sequence of Streptomyces gardneri NBRC 12865.</title>
        <authorList>
            <person name="Hosoyama A."/>
            <person name="Uohara A."/>
            <person name="Ohji S."/>
            <person name="Ichikawa N."/>
        </authorList>
    </citation>
    <scope>NUCLEOTIDE SEQUENCE [LARGE SCALE GENOMIC DNA]</scope>
    <source>
        <strain evidence="2 3">NBRC 12865</strain>
    </source>
</reference>
<sequence length="171" mass="17963">MKRASARGAGFGACGPPNRWGTSQIRRERACGDGRSGIVSGVLVAVLLDCLLNHLGRGTEADEDRIPTGMEPTDGPPPLPRERSGQQSSAWSAFTPRNTSGPQATPCAGQRVEPYATPHADPYSAPHAGPSPEVTFGAPPAPRGYLTVDPDAGRATLDPRQDETPPSSRAW</sequence>
<gene>
    <name evidence="2" type="ORF">SGA01_28930</name>
</gene>
<evidence type="ECO:0000313" key="3">
    <source>
        <dbReference type="Proteomes" id="UP000315226"/>
    </source>
</evidence>
<proteinExistence type="predicted"/>
<protein>
    <submittedName>
        <fullName evidence="2">Uncharacterized protein</fullName>
    </submittedName>
</protein>
<feature type="region of interest" description="Disordered" evidence="1">
    <location>
        <begin position="1"/>
        <end position="22"/>
    </location>
</feature>